<dbReference type="Pfam" id="PF01928">
    <property type="entry name" value="CYTH"/>
    <property type="match status" value="1"/>
</dbReference>
<dbReference type="CDD" id="cd07890">
    <property type="entry name" value="CYTH-like_AC_IV-like"/>
    <property type="match status" value="1"/>
</dbReference>
<dbReference type="Proteomes" id="UP000179283">
    <property type="component" value="Unassembled WGS sequence"/>
</dbReference>
<dbReference type="SMART" id="SM01118">
    <property type="entry name" value="CYTH"/>
    <property type="match status" value="1"/>
</dbReference>
<dbReference type="SUPFAM" id="SSF55154">
    <property type="entry name" value="CYTH-like phosphatases"/>
    <property type="match status" value="1"/>
</dbReference>
<feature type="domain" description="CYTH" evidence="1">
    <location>
        <begin position="2"/>
        <end position="176"/>
    </location>
</feature>
<dbReference type="InterPro" id="IPR023577">
    <property type="entry name" value="CYTH_domain"/>
</dbReference>
<evidence type="ECO:0000259" key="1">
    <source>
        <dbReference type="PROSITE" id="PS51707"/>
    </source>
</evidence>
<dbReference type="InterPro" id="IPR033469">
    <property type="entry name" value="CYTH-like_dom_sf"/>
</dbReference>
<dbReference type="Gene3D" id="2.40.320.10">
    <property type="entry name" value="Hypothetical Protein Pfu-838710-001"/>
    <property type="match status" value="1"/>
</dbReference>
<dbReference type="PANTHER" id="PTHR21028:SF2">
    <property type="entry name" value="CYTH DOMAIN-CONTAINING PROTEIN"/>
    <property type="match status" value="1"/>
</dbReference>
<evidence type="ECO:0000313" key="2">
    <source>
        <dbReference type="EMBL" id="OHB03211.1"/>
    </source>
</evidence>
<dbReference type="NCBIfam" id="TIGR00318">
    <property type="entry name" value="cyaB"/>
    <property type="match status" value="1"/>
</dbReference>
<sequence length="182" mass="21574">MQREIEIKLKVNDFNKIIEEFTKLGCKFTEPIIQKDIIFVDESYGDFAKHQQGKNVLRIRQSSEKYLFTLKQSQDNELDSIEREVEISDPKIFREALELMGYKEMVRVNKIRRKAKYRDYEICLDRVEELGTFIELEKFSDGDGAGVQNEMLQFLQNMGIDTTERVERGYDTLMWLKEHPTS</sequence>
<dbReference type="InterPro" id="IPR008173">
    <property type="entry name" value="Adenylyl_cyclase_CyaB"/>
</dbReference>
<protein>
    <recommendedName>
        <fullName evidence="1">CYTH domain-containing protein</fullName>
    </recommendedName>
</protein>
<dbReference type="AlphaFoldDB" id="A0A1G2U114"/>
<dbReference type="PANTHER" id="PTHR21028">
    <property type="entry name" value="SI:CH211-156B7.4"/>
    <property type="match status" value="1"/>
</dbReference>
<name>A0A1G2U114_9BACT</name>
<organism evidence="2 3">
    <name type="scientific">Candidatus Zambryskibacteria bacterium RIFCSPLOWO2_01_FULL_43_17</name>
    <dbReference type="NCBI Taxonomy" id="1802760"/>
    <lineage>
        <taxon>Bacteria</taxon>
        <taxon>Candidatus Zambryskiibacteriota</taxon>
    </lineage>
</organism>
<accession>A0A1G2U114</accession>
<proteinExistence type="predicted"/>
<gene>
    <name evidence="2" type="ORF">A2920_02490</name>
</gene>
<comment type="caution">
    <text evidence="2">The sequence shown here is derived from an EMBL/GenBank/DDBJ whole genome shotgun (WGS) entry which is preliminary data.</text>
</comment>
<dbReference type="EMBL" id="MHWD01000025">
    <property type="protein sequence ID" value="OHB03211.1"/>
    <property type="molecule type" value="Genomic_DNA"/>
</dbReference>
<dbReference type="PROSITE" id="PS51707">
    <property type="entry name" value="CYTH"/>
    <property type="match status" value="1"/>
</dbReference>
<evidence type="ECO:0000313" key="3">
    <source>
        <dbReference type="Proteomes" id="UP000179283"/>
    </source>
</evidence>
<reference evidence="2 3" key="1">
    <citation type="journal article" date="2016" name="Nat. Commun.">
        <title>Thousands of microbial genomes shed light on interconnected biogeochemical processes in an aquifer system.</title>
        <authorList>
            <person name="Anantharaman K."/>
            <person name="Brown C.T."/>
            <person name="Hug L.A."/>
            <person name="Sharon I."/>
            <person name="Castelle C.J."/>
            <person name="Probst A.J."/>
            <person name="Thomas B.C."/>
            <person name="Singh A."/>
            <person name="Wilkins M.J."/>
            <person name="Karaoz U."/>
            <person name="Brodie E.L."/>
            <person name="Williams K.H."/>
            <person name="Hubbard S.S."/>
            <person name="Banfield J.F."/>
        </authorList>
    </citation>
    <scope>NUCLEOTIDE SEQUENCE [LARGE SCALE GENOMIC DNA]</scope>
</reference>